<keyword evidence="4 8" id="KW-0479">Metal-binding</keyword>
<evidence type="ECO:0000256" key="4">
    <source>
        <dbReference type="ARBA" id="ARBA00022723"/>
    </source>
</evidence>
<dbReference type="GO" id="GO:0044550">
    <property type="term" value="P:secondary metabolite biosynthetic process"/>
    <property type="evidence" value="ECO:0007669"/>
    <property type="project" value="UniProtKB-ARBA"/>
</dbReference>
<dbReference type="GO" id="GO:0005506">
    <property type="term" value="F:iron ion binding"/>
    <property type="evidence" value="ECO:0007669"/>
    <property type="project" value="InterPro"/>
</dbReference>
<keyword evidence="10" id="KW-1133">Transmembrane helix</keyword>
<reference evidence="11 12" key="1">
    <citation type="journal article" date="2020" name="IScience">
        <title>Genome Sequencing of the Endangered Kingdonia uniflora (Circaeasteraceae, Ranunculales) Reveals Potential Mechanisms of Evolutionary Specialization.</title>
        <authorList>
            <person name="Sun Y."/>
            <person name="Deng T."/>
            <person name="Zhang A."/>
            <person name="Moore M.J."/>
            <person name="Landis J.B."/>
            <person name="Lin N."/>
            <person name="Zhang H."/>
            <person name="Zhang X."/>
            <person name="Huang J."/>
            <person name="Zhang X."/>
            <person name="Sun H."/>
            <person name="Wang H."/>
        </authorList>
    </citation>
    <scope>NUCLEOTIDE SEQUENCE [LARGE SCALE GENOMIC DNA]</scope>
    <source>
        <strain evidence="11">TB1705</strain>
        <tissue evidence="11">Leaf</tissue>
    </source>
</reference>
<dbReference type="InterPro" id="IPR036396">
    <property type="entry name" value="Cyt_P450_sf"/>
</dbReference>
<organism evidence="11 12">
    <name type="scientific">Kingdonia uniflora</name>
    <dbReference type="NCBI Taxonomy" id="39325"/>
    <lineage>
        <taxon>Eukaryota</taxon>
        <taxon>Viridiplantae</taxon>
        <taxon>Streptophyta</taxon>
        <taxon>Embryophyta</taxon>
        <taxon>Tracheophyta</taxon>
        <taxon>Spermatophyta</taxon>
        <taxon>Magnoliopsida</taxon>
        <taxon>Ranunculales</taxon>
        <taxon>Circaeasteraceae</taxon>
        <taxon>Kingdonia</taxon>
    </lineage>
</organism>
<evidence type="ECO:0000256" key="3">
    <source>
        <dbReference type="ARBA" id="ARBA00022617"/>
    </source>
</evidence>
<protein>
    <recommendedName>
        <fullName evidence="13">Cytochrome P450</fullName>
    </recommendedName>
</protein>
<keyword evidence="3 8" id="KW-0349">Heme</keyword>
<evidence type="ECO:0000313" key="11">
    <source>
        <dbReference type="EMBL" id="KAF6133887.1"/>
    </source>
</evidence>
<feature type="binding site" description="axial binding residue" evidence="8">
    <location>
        <position position="436"/>
    </location>
    <ligand>
        <name>heme</name>
        <dbReference type="ChEBI" id="CHEBI:30413"/>
    </ligand>
    <ligandPart>
        <name>Fe</name>
        <dbReference type="ChEBI" id="CHEBI:18248"/>
    </ligandPart>
</feature>
<sequence>MDHIQTLLFSIALLLPFLFVFLKYFKSQSQQHTLLPPGPKPWPIIGNILHLGKNPHASLAQFAQLHGPLISLQLGSQLLVVGSTPAAATEILKTHDRILASRLVPHSTHVKQPEFNKFSVVWASECNDEWRNLRTLCRNELFSVKAIESQATLKENKVRELVKLLRTKEGKVVKIGELVFITLLNTLSTLFFSKDFTSLEDDGFGGGMKETIRRLMEIGSTPNLDDYYSILSGWDLQGLHKNFMECVKRLFASWDVIIKEKRESKKGNFMNHGDLLDVLLSNGFNNDQINYLLLDLFIAGTDTSTSTIEWLMTELIRNREIMGKISEEIVNEINGDTVRQSEVSHLSYLNACVKETLRLHCPIPIIPHHATETCDLMGYTIPKGTPVWVNIWAITRDPTSWENPLTFDPNRFLNSDLDFHGNYFEYLPFGSGRRMCPGVPFATKTIPLVIASLIYWFDWSLPLDMCPTKLDMNEKFGITLQKEQPLLLVPKVRKR</sequence>
<keyword evidence="6 8" id="KW-0408">Iron</keyword>
<dbReference type="SUPFAM" id="SSF48264">
    <property type="entry name" value="Cytochrome P450"/>
    <property type="match status" value="1"/>
</dbReference>
<evidence type="ECO:0000313" key="12">
    <source>
        <dbReference type="Proteomes" id="UP000541444"/>
    </source>
</evidence>
<dbReference type="PRINTS" id="PR00385">
    <property type="entry name" value="P450"/>
</dbReference>
<name>A0A7J7KU89_9MAGN</name>
<evidence type="ECO:0000256" key="5">
    <source>
        <dbReference type="ARBA" id="ARBA00023002"/>
    </source>
</evidence>
<feature type="transmembrane region" description="Helical" evidence="10">
    <location>
        <begin position="6"/>
        <end position="25"/>
    </location>
</feature>
<comment type="similarity">
    <text evidence="2 9">Belongs to the cytochrome P450 family.</text>
</comment>
<keyword evidence="10" id="KW-0472">Membrane</keyword>
<evidence type="ECO:0000256" key="10">
    <source>
        <dbReference type="SAM" id="Phobius"/>
    </source>
</evidence>
<proteinExistence type="inferred from homology"/>
<dbReference type="GO" id="GO:0016705">
    <property type="term" value="F:oxidoreductase activity, acting on paired donors, with incorporation or reduction of molecular oxygen"/>
    <property type="evidence" value="ECO:0007669"/>
    <property type="project" value="InterPro"/>
</dbReference>
<dbReference type="FunFam" id="1.10.630.10:FF:000126">
    <property type="entry name" value="Predicted protein"/>
    <property type="match status" value="1"/>
</dbReference>
<comment type="caution">
    <text evidence="11">The sequence shown here is derived from an EMBL/GenBank/DDBJ whole genome shotgun (WGS) entry which is preliminary data.</text>
</comment>
<keyword evidence="7 9" id="KW-0503">Monooxygenase</keyword>
<dbReference type="EMBL" id="JACGCM010002894">
    <property type="protein sequence ID" value="KAF6133887.1"/>
    <property type="molecule type" value="Genomic_DNA"/>
</dbReference>
<dbReference type="Gene3D" id="1.10.630.10">
    <property type="entry name" value="Cytochrome P450"/>
    <property type="match status" value="1"/>
</dbReference>
<dbReference type="PRINTS" id="PR00463">
    <property type="entry name" value="EP450I"/>
</dbReference>
<evidence type="ECO:0000256" key="9">
    <source>
        <dbReference type="RuleBase" id="RU000461"/>
    </source>
</evidence>
<dbReference type="InterPro" id="IPR001128">
    <property type="entry name" value="Cyt_P450"/>
</dbReference>
<evidence type="ECO:0000256" key="8">
    <source>
        <dbReference type="PIRSR" id="PIRSR602401-1"/>
    </source>
</evidence>
<keyword evidence="5 9" id="KW-0560">Oxidoreductase</keyword>
<dbReference type="PANTHER" id="PTHR47950:SF49">
    <property type="entry name" value="CYTOCHROME P450"/>
    <property type="match status" value="1"/>
</dbReference>
<dbReference type="GO" id="GO:0004497">
    <property type="term" value="F:monooxygenase activity"/>
    <property type="evidence" value="ECO:0007669"/>
    <property type="project" value="UniProtKB-KW"/>
</dbReference>
<evidence type="ECO:0008006" key="13">
    <source>
        <dbReference type="Google" id="ProtNLM"/>
    </source>
</evidence>
<evidence type="ECO:0000256" key="6">
    <source>
        <dbReference type="ARBA" id="ARBA00023004"/>
    </source>
</evidence>
<dbReference type="CDD" id="cd11073">
    <property type="entry name" value="CYP76-like"/>
    <property type="match status" value="1"/>
</dbReference>
<evidence type="ECO:0000256" key="2">
    <source>
        <dbReference type="ARBA" id="ARBA00010617"/>
    </source>
</evidence>
<comment type="cofactor">
    <cofactor evidence="1 8">
        <name>heme</name>
        <dbReference type="ChEBI" id="CHEBI:30413"/>
    </cofactor>
</comment>
<dbReference type="GO" id="GO:0020037">
    <property type="term" value="F:heme binding"/>
    <property type="evidence" value="ECO:0007669"/>
    <property type="project" value="InterPro"/>
</dbReference>
<evidence type="ECO:0000256" key="7">
    <source>
        <dbReference type="ARBA" id="ARBA00023033"/>
    </source>
</evidence>
<dbReference type="InterPro" id="IPR017972">
    <property type="entry name" value="Cyt_P450_CS"/>
</dbReference>
<dbReference type="PANTHER" id="PTHR47950">
    <property type="entry name" value="CYTOCHROME P450, FAMILY 76, SUBFAMILY C, POLYPEPTIDE 5-RELATED"/>
    <property type="match status" value="1"/>
</dbReference>
<dbReference type="PROSITE" id="PS00086">
    <property type="entry name" value="CYTOCHROME_P450"/>
    <property type="match status" value="1"/>
</dbReference>
<dbReference type="InterPro" id="IPR002401">
    <property type="entry name" value="Cyt_P450_E_grp-I"/>
</dbReference>
<accession>A0A7J7KU89</accession>
<dbReference type="AlphaFoldDB" id="A0A7J7KU89"/>
<keyword evidence="10" id="KW-0812">Transmembrane</keyword>
<dbReference type="Pfam" id="PF00067">
    <property type="entry name" value="p450"/>
    <property type="match status" value="1"/>
</dbReference>
<keyword evidence="12" id="KW-1185">Reference proteome</keyword>
<dbReference type="Proteomes" id="UP000541444">
    <property type="component" value="Unassembled WGS sequence"/>
</dbReference>
<dbReference type="OrthoDB" id="1877779at2759"/>
<evidence type="ECO:0000256" key="1">
    <source>
        <dbReference type="ARBA" id="ARBA00001971"/>
    </source>
</evidence>
<gene>
    <name evidence="11" type="ORF">GIB67_040651</name>
</gene>